<dbReference type="GO" id="GO:0070062">
    <property type="term" value="C:extracellular exosome"/>
    <property type="evidence" value="ECO:0007669"/>
    <property type="project" value="TreeGrafter"/>
</dbReference>
<dbReference type="GeneID" id="7835362"/>
<feature type="region of interest" description="Disordered" evidence="4">
    <location>
        <begin position="78"/>
        <end position="130"/>
    </location>
</feature>
<evidence type="ECO:0000313" key="5">
    <source>
        <dbReference type="EMBL" id="EAS07673.1"/>
    </source>
</evidence>
<dbReference type="InterPro" id="IPR019734">
    <property type="entry name" value="TPR_rpt"/>
</dbReference>
<feature type="compositionally biased region" description="Basic and acidic residues" evidence="4">
    <location>
        <begin position="110"/>
        <end position="130"/>
    </location>
</feature>
<evidence type="ECO:0000256" key="3">
    <source>
        <dbReference type="PROSITE-ProRule" id="PRU00339"/>
    </source>
</evidence>
<dbReference type="Gene3D" id="1.25.40.10">
    <property type="entry name" value="Tetratricopeptide repeat domain"/>
    <property type="match status" value="2"/>
</dbReference>
<dbReference type="eggNOG" id="ENOG502QSJ2">
    <property type="taxonomic scope" value="Eukaryota"/>
</dbReference>
<dbReference type="GO" id="GO:0031514">
    <property type="term" value="C:motile cilium"/>
    <property type="evidence" value="ECO:0007669"/>
    <property type="project" value="TreeGrafter"/>
</dbReference>
<reference evidence="6" key="1">
    <citation type="journal article" date="2006" name="PLoS Biol.">
        <title>Macronuclear genome sequence of the ciliate Tetrahymena thermophila, a model eukaryote.</title>
        <authorList>
            <person name="Eisen J.A."/>
            <person name="Coyne R.S."/>
            <person name="Wu M."/>
            <person name="Wu D."/>
            <person name="Thiagarajan M."/>
            <person name="Wortman J.R."/>
            <person name="Badger J.H."/>
            <person name="Ren Q."/>
            <person name="Amedeo P."/>
            <person name="Jones K.M."/>
            <person name="Tallon L.J."/>
            <person name="Delcher A.L."/>
            <person name="Salzberg S.L."/>
            <person name="Silva J.C."/>
            <person name="Haas B.J."/>
            <person name="Majoros W.H."/>
            <person name="Farzad M."/>
            <person name="Carlton J.M."/>
            <person name="Smith R.K. Jr."/>
            <person name="Garg J."/>
            <person name="Pearlman R.E."/>
            <person name="Karrer K.M."/>
            <person name="Sun L."/>
            <person name="Manning G."/>
            <person name="Elde N.C."/>
            <person name="Turkewitz A.P."/>
            <person name="Asai D.J."/>
            <person name="Wilkes D.E."/>
            <person name="Wang Y."/>
            <person name="Cai H."/>
            <person name="Collins K."/>
            <person name="Stewart B.A."/>
            <person name="Lee S.R."/>
            <person name="Wilamowska K."/>
            <person name="Weinberg Z."/>
            <person name="Ruzzo W.L."/>
            <person name="Wloga D."/>
            <person name="Gaertig J."/>
            <person name="Frankel J."/>
            <person name="Tsao C.-C."/>
            <person name="Gorovsky M.A."/>
            <person name="Keeling P.J."/>
            <person name="Waller R.F."/>
            <person name="Patron N.J."/>
            <person name="Cherry J.M."/>
            <person name="Stover N.A."/>
            <person name="Krieger C.J."/>
            <person name="del Toro C."/>
            <person name="Ryder H.F."/>
            <person name="Williamson S.C."/>
            <person name="Barbeau R.A."/>
            <person name="Hamilton E.P."/>
            <person name="Orias E."/>
        </authorList>
    </citation>
    <scope>NUCLEOTIDE SEQUENCE [LARGE SCALE GENOMIC DNA]</scope>
    <source>
        <strain evidence="6">SB210</strain>
    </source>
</reference>
<dbReference type="Proteomes" id="UP000009168">
    <property type="component" value="Unassembled WGS sequence"/>
</dbReference>
<dbReference type="AlphaFoldDB" id="I7MN06"/>
<feature type="repeat" description="TPR" evidence="3">
    <location>
        <begin position="775"/>
        <end position="808"/>
    </location>
</feature>
<dbReference type="STRING" id="312017.I7MN06"/>
<evidence type="ECO:0000256" key="2">
    <source>
        <dbReference type="ARBA" id="ARBA00022803"/>
    </source>
</evidence>
<gene>
    <name evidence="5" type="ORF">TTHERM_00497260</name>
</gene>
<dbReference type="HOGENOM" id="CLU_017184_0_0_1"/>
<dbReference type="SUPFAM" id="SSF48452">
    <property type="entry name" value="TPR-like"/>
    <property type="match status" value="3"/>
</dbReference>
<accession>I7MN06</accession>
<dbReference type="EMBL" id="GG662212">
    <property type="protein sequence ID" value="EAS07673.1"/>
    <property type="molecule type" value="Genomic_DNA"/>
</dbReference>
<dbReference type="Pfam" id="PF13432">
    <property type="entry name" value="TPR_16"/>
    <property type="match status" value="1"/>
</dbReference>
<dbReference type="OrthoDB" id="10262375at2759"/>
<dbReference type="InterPro" id="IPR052628">
    <property type="entry name" value="CFAP70"/>
</dbReference>
<name>I7MN06_TETTS</name>
<protein>
    <submittedName>
        <fullName evidence="5">Tetratricopeptide repeat protein</fullName>
    </submittedName>
</protein>
<dbReference type="SMART" id="SM00028">
    <property type="entry name" value="TPR"/>
    <property type="match status" value="6"/>
</dbReference>
<evidence type="ECO:0000313" key="6">
    <source>
        <dbReference type="Proteomes" id="UP000009168"/>
    </source>
</evidence>
<keyword evidence="6" id="KW-1185">Reference proteome</keyword>
<dbReference type="OMA" id="ANIYEPF"/>
<dbReference type="InParanoid" id="I7MN06"/>
<dbReference type="RefSeq" id="XP_001027915.1">
    <property type="nucleotide sequence ID" value="XM_001027915.1"/>
</dbReference>
<dbReference type="KEGG" id="tet:TTHERM_00497260"/>
<dbReference type="InterPro" id="IPR011990">
    <property type="entry name" value="TPR-like_helical_dom_sf"/>
</dbReference>
<dbReference type="Pfam" id="PF13181">
    <property type="entry name" value="TPR_8"/>
    <property type="match status" value="1"/>
</dbReference>
<dbReference type="GO" id="GO:0060271">
    <property type="term" value="P:cilium assembly"/>
    <property type="evidence" value="ECO:0007669"/>
    <property type="project" value="TreeGrafter"/>
</dbReference>
<sequence length="940" mass="109844">MTEPNPKLLSLLEKINNPIESLNLSIKVHGVYGFPEEWKTTDDLNPNLFTYQTKFLGLDILEGKIVPRQLTEKEIKEAEEAAAAKSKKPVKPDPKHQPPPEPVLTPEEQEALRLKKEQEEEEERRRQAEWDALDEKEKNFRTLEDKHKHPWVNYEKAEGTQLKEGEQLVILEERVYDEKGEYIYFTKLPTLTEEELVKARKQKNKNLNVNDLNQVQMRAWVDLSDFEVPGTVEVVKRCYLEQILTPETPAEIPRPNLEKTYIKITISMDRAISPLVEEVLPTIRDLIPRPPPIPQQPPSKQCISEFKSELVLAMESLALEYFQFSNQNFSNNNNEKKQAFTVQKAQEAQARKEQFLFHFNKDGKYKVLKERLKKSIVKICRDKFQKSGSITGITTDQRDQFYSELYVFLMEQTRQTLSDLVSSKREELHEDIVTTYEQSQKERDRILQNITKESEKDKLIRLATDYEILNQIDLAEKNFKNLIQLNKREPTSYFAYTKFLLRNKNLSKAEEMLEKALIFDVENKEYQILMACLLLRRNRYKESLLILRGLVEKNPTSILYNILISFAYLKFTNETKLAEKYKRIAERIFLRNQGLLQSKANHKKHPNPFEVPSFKPIQNEAEMNKGPQLNNEQWNEIYVELIDFFSKNNLFELVEKCLDLVFDLNTYKNDLIQCQIQQFKGNYDECLNIVNRIIESNKNSYEVLMIKANICYLSNKLYECEETFLRALKIKNQKQQAQHNVTIYLRLGYIYLYRKSWGDAKAIFARSVESKSNSSLAWLGLGISCLRIGELKEAEEALSQANIYDPFNGDTWGYLALLCLIQPGRFTQANQSLRELFKTEVADFGLLEELGDELAKIGYNETAEKLYLKIFEVSDQKQVISSYGEINLKLGKIYTSLKKYQEALHCFEEAQSNIEGESAKSEIKMLIDNAKYYASRQNYE</sequence>
<dbReference type="PANTHER" id="PTHR44314">
    <property type="entry name" value="CILIA- AND FLAGELLA-ASSOCIATED PROTEIN 70"/>
    <property type="match status" value="1"/>
</dbReference>
<keyword evidence="1" id="KW-0677">Repeat</keyword>
<keyword evidence="2 3" id="KW-0802">TPR repeat</keyword>
<dbReference type="PROSITE" id="PS50005">
    <property type="entry name" value="TPR"/>
    <property type="match status" value="1"/>
</dbReference>
<dbReference type="PANTHER" id="PTHR44314:SF1">
    <property type="entry name" value="CILIA- AND FLAGELLA-ASSOCIATED PROTEIN 70"/>
    <property type="match status" value="1"/>
</dbReference>
<evidence type="ECO:0000256" key="1">
    <source>
        <dbReference type="ARBA" id="ARBA00022737"/>
    </source>
</evidence>
<organism evidence="5 6">
    <name type="scientific">Tetrahymena thermophila (strain SB210)</name>
    <dbReference type="NCBI Taxonomy" id="312017"/>
    <lineage>
        <taxon>Eukaryota</taxon>
        <taxon>Sar</taxon>
        <taxon>Alveolata</taxon>
        <taxon>Ciliophora</taxon>
        <taxon>Intramacronucleata</taxon>
        <taxon>Oligohymenophorea</taxon>
        <taxon>Hymenostomatida</taxon>
        <taxon>Tetrahymenina</taxon>
        <taxon>Tetrahymenidae</taxon>
        <taxon>Tetrahymena</taxon>
    </lineage>
</organism>
<evidence type="ECO:0000256" key="4">
    <source>
        <dbReference type="SAM" id="MobiDB-lite"/>
    </source>
</evidence>
<proteinExistence type="predicted"/>
<dbReference type="GO" id="GO:0003341">
    <property type="term" value="P:cilium movement"/>
    <property type="evidence" value="ECO:0007669"/>
    <property type="project" value="TreeGrafter"/>
</dbReference>